<sequence>MEKLEFSVEGSAARIDRWLANQVDSLSRSHIQKLIEQGHVQINHKICTSKKYALQIGDQVEVHIPAPQPLALEPEPMDLEILFEDDHLLIVNKPAGLVVHPAPGHATGTLVHGLLAHCQDGQGSTLSGIGGVERPGIVHRLDKDTTGAIMVAKTNQAHQHLQAQIAAKTALREYVGLVYGRPSALTGRMEFPIGRHRSDRIKMAVVPEEQGGKVAVTHWQILQPLGNYALVKFRLETGRTHQIRVHCAQMGWPIVGDPLYSRGRSLKVNLSGQVLHAWRLSLKHPVFHTEISVQAPLPIDFVKLLNRLQQQANLKPMNNLLYPAPTVG</sequence>
<dbReference type="InterPro" id="IPR006224">
    <property type="entry name" value="PsdUridine_synth_RluA-like_CS"/>
</dbReference>
<dbReference type="eggNOG" id="COG0564">
    <property type="taxonomic scope" value="Bacteria"/>
</dbReference>
<dbReference type="GO" id="GO:0000455">
    <property type="term" value="P:enzyme-directed rRNA pseudouridine synthesis"/>
    <property type="evidence" value="ECO:0007669"/>
    <property type="project" value="UniProtKB-ARBA"/>
</dbReference>
<dbReference type="InterPro" id="IPR006145">
    <property type="entry name" value="PsdUridine_synth_RsuA/RluA"/>
</dbReference>
<dbReference type="Pfam" id="PF00849">
    <property type="entry name" value="PseudoU_synth_2"/>
    <property type="match status" value="1"/>
</dbReference>
<dbReference type="SUPFAM" id="SSF55174">
    <property type="entry name" value="Alpha-L RNA-binding motif"/>
    <property type="match status" value="1"/>
</dbReference>
<name>B0C246_ACAM1</name>
<accession>B0C246</accession>
<evidence type="ECO:0000256" key="3">
    <source>
        <dbReference type="ARBA" id="ARBA00023235"/>
    </source>
</evidence>
<dbReference type="PROSITE" id="PS50889">
    <property type="entry name" value="S4"/>
    <property type="match status" value="1"/>
</dbReference>
<dbReference type="Gene3D" id="3.10.290.10">
    <property type="entry name" value="RNA-binding S4 domain"/>
    <property type="match status" value="1"/>
</dbReference>
<evidence type="ECO:0000256" key="2">
    <source>
        <dbReference type="ARBA" id="ARBA00010876"/>
    </source>
</evidence>
<dbReference type="InterPro" id="IPR002942">
    <property type="entry name" value="S4_RNA-bd"/>
</dbReference>
<dbReference type="InterPro" id="IPR006225">
    <property type="entry name" value="PsdUridine_synth_RluC/D"/>
</dbReference>
<dbReference type="PANTHER" id="PTHR21600">
    <property type="entry name" value="MITOCHONDRIAL RNA PSEUDOURIDINE SYNTHASE"/>
    <property type="match status" value="1"/>
</dbReference>
<comment type="function">
    <text evidence="6">Responsible for synthesis of pseudouridine from uracil.</text>
</comment>
<dbReference type="EC" id="5.4.99.-" evidence="6"/>
<dbReference type="STRING" id="329726.AM1_2337"/>
<dbReference type="EMBL" id="CP000828">
    <property type="protein sequence ID" value="ABW27347.1"/>
    <property type="molecule type" value="Genomic_DNA"/>
</dbReference>
<dbReference type="Gene3D" id="3.30.2350.10">
    <property type="entry name" value="Pseudouridine synthase"/>
    <property type="match status" value="1"/>
</dbReference>
<keyword evidence="9" id="KW-1185">Reference proteome</keyword>
<dbReference type="InterPro" id="IPR050188">
    <property type="entry name" value="RluA_PseudoU_synthase"/>
</dbReference>
<dbReference type="PANTHER" id="PTHR21600:SF44">
    <property type="entry name" value="RIBOSOMAL LARGE SUBUNIT PSEUDOURIDINE SYNTHASE D"/>
    <property type="match status" value="1"/>
</dbReference>
<dbReference type="PROSITE" id="PS01129">
    <property type="entry name" value="PSI_RLU"/>
    <property type="match status" value="1"/>
</dbReference>
<protein>
    <recommendedName>
        <fullName evidence="6">Pseudouridine synthase</fullName>
        <ecNumber evidence="6">5.4.99.-</ecNumber>
    </recommendedName>
</protein>
<evidence type="ECO:0000256" key="4">
    <source>
        <dbReference type="PIRSR" id="PIRSR606225-1"/>
    </source>
</evidence>
<dbReference type="InterPro" id="IPR036986">
    <property type="entry name" value="S4_RNA-bd_sf"/>
</dbReference>
<dbReference type="Pfam" id="PF01479">
    <property type="entry name" value="S4"/>
    <property type="match status" value="1"/>
</dbReference>
<dbReference type="AlphaFoldDB" id="B0C246"/>
<dbReference type="SMART" id="SM00363">
    <property type="entry name" value="S4"/>
    <property type="match status" value="1"/>
</dbReference>
<dbReference type="KEGG" id="amr:AM1_2337"/>
<dbReference type="NCBIfam" id="TIGR00005">
    <property type="entry name" value="rluA_subfam"/>
    <property type="match status" value="1"/>
</dbReference>
<dbReference type="GO" id="GO:0003723">
    <property type="term" value="F:RNA binding"/>
    <property type="evidence" value="ECO:0007669"/>
    <property type="project" value="UniProtKB-KW"/>
</dbReference>
<evidence type="ECO:0000256" key="1">
    <source>
        <dbReference type="ARBA" id="ARBA00000073"/>
    </source>
</evidence>
<organism evidence="8 9">
    <name type="scientific">Acaryochloris marina (strain MBIC 11017)</name>
    <dbReference type="NCBI Taxonomy" id="329726"/>
    <lineage>
        <taxon>Bacteria</taxon>
        <taxon>Bacillati</taxon>
        <taxon>Cyanobacteriota</taxon>
        <taxon>Cyanophyceae</taxon>
        <taxon>Acaryochloridales</taxon>
        <taxon>Acaryochloridaceae</taxon>
        <taxon>Acaryochloris</taxon>
    </lineage>
</organism>
<dbReference type="CDD" id="cd02869">
    <property type="entry name" value="PseudoU_synth_RluA_like"/>
    <property type="match status" value="1"/>
</dbReference>
<evidence type="ECO:0000313" key="8">
    <source>
        <dbReference type="EMBL" id="ABW27347.1"/>
    </source>
</evidence>
<proteinExistence type="inferred from homology"/>
<dbReference type="GO" id="GO:0120159">
    <property type="term" value="F:rRNA pseudouridine synthase activity"/>
    <property type="evidence" value="ECO:0007669"/>
    <property type="project" value="UniProtKB-ARBA"/>
</dbReference>
<reference evidence="8 9" key="1">
    <citation type="journal article" date="2008" name="Proc. Natl. Acad. Sci. U.S.A.">
        <title>Niche adaptation and genome expansion in the chlorophyll d-producing cyanobacterium Acaryochloris marina.</title>
        <authorList>
            <person name="Swingley W.D."/>
            <person name="Chen M."/>
            <person name="Cheung P.C."/>
            <person name="Conrad A.L."/>
            <person name="Dejesa L.C."/>
            <person name="Hao J."/>
            <person name="Honchak B.M."/>
            <person name="Karbach L.E."/>
            <person name="Kurdoglu A."/>
            <person name="Lahiri S."/>
            <person name="Mastrian S.D."/>
            <person name="Miyashita H."/>
            <person name="Page L."/>
            <person name="Ramakrishna P."/>
            <person name="Satoh S."/>
            <person name="Sattley W.M."/>
            <person name="Shimada Y."/>
            <person name="Taylor H.L."/>
            <person name="Tomo T."/>
            <person name="Tsuchiya T."/>
            <person name="Wang Z.T."/>
            <person name="Raymond J."/>
            <person name="Mimuro M."/>
            <person name="Blankenship R.E."/>
            <person name="Touchman J.W."/>
        </authorList>
    </citation>
    <scope>NUCLEOTIDE SEQUENCE [LARGE SCALE GENOMIC DNA]</scope>
    <source>
        <strain evidence="9">MBIC 11017</strain>
    </source>
</reference>
<dbReference type="Proteomes" id="UP000000268">
    <property type="component" value="Chromosome"/>
</dbReference>
<dbReference type="OrthoDB" id="9807829at2"/>
<evidence type="ECO:0000259" key="7">
    <source>
        <dbReference type="SMART" id="SM00363"/>
    </source>
</evidence>
<dbReference type="InterPro" id="IPR020103">
    <property type="entry name" value="PsdUridine_synth_cat_dom_sf"/>
</dbReference>
<feature type="domain" description="RNA-binding S4" evidence="7">
    <location>
        <begin position="13"/>
        <end position="71"/>
    </location>
</feature>
<dbReference type="HOGENOM" id="CLU_016902_4_4_3"/>
<feature type="active site" evidence="4">
    <location>
        <position position="142"/>
    </location>
</feature>
<keyword evidence="3 6" id="KW-0413">Isomerase</keyword>
<dbReference type="SUPFAM" id="SSF55120">
    <property type="entry name" value="Pseudouridine synthase"/>
    <property type="match status" value="1"/>
</dbReference>
<dbReference type="RefSeq" id="WP_012162821.1">
    <property type="nucleotide sequence ID" value="NC_009925.1"/>
</dbReference>
<evidence type="ECO:0000256" key="5">
    <source>
        <dbReference type="PROSITE-ProRule" id="PRU00182"/>
    </source>
</evidence>
<comment type="catalytic activity">
    <reaction evidence="1 6">
        <text>a uridine in RNA = a pseudouridine in RNA</text>
        <dbReference type="Rhea" id="RHEA:48348"/>
        <dbReference type="Rhea" id="RHEA-COMP:12068"/>
        <dbReference type="Rhea" id="RHEA-COMP:12069"/>
        <dbReference type="ChEBI" id="CHEBI:65314"/>
        <dbReference type="ChEBI" id="CHEBI:65315"/>
    </reaction>
</comment>
<comment type="similarity">
    <text evidence="2 6">Belongs to the pseudouridine synthase RluA family.</text>
</comment>
<dbReference type="CDD" id="cd00165">
    <property type="entry name" value="S4"/>
    <property type="match status" value="1"/>
</dbReference>
<evidence type="ECO:0000256" key="6">
    <source>
        <dbReference type="RuleBase" id="RU362028"/>
    </source>
</evidence>
<keyword evidence="5" id="KW-0694">RNA-binding</keyword>
<gene>
    <name evidence="8" type="ordered locus">AM1_2337</name>
</gene>
<evidence type="ECO:0000313" key="9">
    <source>
        <dbReference type="Proteomes" id="UP000000268"/>
    </source>
</evidence>